<feature type="region of interest" description="Disordered" evidence="11">
    <location>
        <begin position="1033"/>
        <end position="1076"/>
    </location>
</feature>
<evidence type="ECO:0000313" key="15">
    <source>
        <dbReference type="Proteomes" id="UP000075840"/>
    </source>
</evidence>
<evidence type="ECO:0000256" key="1">
    <source>
        <dbReference type="ARBA" id="ARBA00004479"/>
    </source>
</evidence>
<dbReference type="GeneID" id="120904537"/>
<keyword evidence="9" id="KW-0675">Receptor</keyword>
<proteinExistence type="inferred from homology"/>
<dbReference type="Proteomes" id="UP000075840">
    <property type="component" value="Unassembled WGS sequence"/>
</dbReference>
<dbReference type="InterPro" id="IPR013783">
    <property type="entry name" value="Ig-like_fold"/>
</dbReference>
<name>A0A182HR01_ANOAR</name>
<dbReference type="InterPro" id="IPR036116">
    <property type="entry name" value="FN3_sf"/>
</dbReference>
<evidence type="ECO:0000256" key="12">
    <source>
        <dbReference type="SAM" id="Phobius"/>
    </source>
</evidence>
<comment type="similarity">
    <text evidence="2">Belongs to the type I cytokine receptor family. Type 2 subfamily.</text>
</comment>
<dbReference type="EnsemblMetazoa" id="AARA003694-RA">
    <property type="protein sequence ID" value="AARA003694-PA"/>
    <property type="gene ID" value="AARA003694"/>
</dbReference>
<evidence type="ECO:0000256" key="9">
    <source>
        <dbReference type="ARBA" id="ARBA00023170"/>
    </source>
</evidence>
<keyword evidence="15" id="KW-1185">Reference proteome</keyword>
<feature type="signal peptide" evidence="13">
    <location>
        <begin position="1"/>
        <end position="18"/>
    </location>
</feature>
<dbReference type="Pfam" id="PF00041">
    <property type="entry name" value="fn3"/>
    <property type="match status" value="1"/>
</dbReference>
<sequence>MNRIVFVVLICWVSCVTSKNRLENAAALGWIIPTEPIYREVNDSFSLQCTLNMRSAEARWSNSSNLMFFQGDVPVPREQVKILNDSTIELVVEKADPHMNFAYTCKVNDTQGVGIRSVYIGHKPREVKDFKCRAPLWDKHMECTFTPDPNSMAATYELVFYFKPIIQNFTCKLETDDQTNLTKCIINVDTGYRNVNEKYYFILTASNHLGTLSQRFIINHFDVVIPHPPIGCVIEDVTSNSAVLKWSKWYKYDGFSRNFICEVKLLSIFDNNVWRTVSNEGLQLNHRVYTLPLRNLPYAATPYDVRIRMRTNSTETGSDLWSNHTSCLFDTLPRKPDMPPEVAIGAFENSNEHHLFIYWRELDDWQHNARSGFHYNITLIDQHGRIVEHLNATGGMIDRHHLVDMNYTFVIKSANPEGMSEQASKVFVPARRHRLDKPSIDKLLSDSGKFTLSWKPPSRIHSPITSYTVFWCNTTSNSPNDCNGSINFTSVAADQTTFVLSDVGSTINFAVAANAGRVSSGMVWAACTATHKTDIGKLKTIWISEMDSSQIHLKWKTECVDVAHVGYMIYYCSISSPRTLGCKEPEMKINVTDKTLDHFLLENLHPYVTYKIEIAMYSDTHIGPRSVPLVNTTMEAAPSPPRNLVTERVTNNSISLHWEPPAHINGGKMFYWVFYNGQFLKHDVEEPSTNVSFTLDNLDAFTEYNITVTAETVKPSNSTEPVHARTLVGNPLVIGQPSTNSSNDSKLTIGWNSPSKPSGCVEFYELKVKANQIIVYQQRKTECQLREPICQNRDSSKYEFLVRAVNVDVTGPIKTAFEELSCSDRWTELNNMWPELKRFVAHAECGTSDAIAMQSNGYSWLSELPPNIRLHYGPWSEPLAHWCSMESKNTLAIFFLVGIAIASGIAMFSYSYVKVKHVLQVKVIIPDGLNDITGSGKPSGFGAVIGPAGIIFTEHHRVDHIITGGSTKEASYSKEQNQCLLPSSSSSGGSIADLSSHEPRSSADYCSNSGCCEDDSTSFYDQEAERQDLHGYSDDTTESIENSHEAHQGSSTSSRSAANDDLGSSFGRTNLGTMNHLPIMPVTSMEGKSSQNRSSSAMPITVTSGYVPAPVVNTVKQPISSNGYLQIGALNNGGMMTPLDTMQKSYNAKMAAAAPISGYVTHKQLSDYGQHLK</sequence>
<keyword evidence="6 12" id="KW-1133">Transmembrane helix</keyword>
<dbReference type="CTD" id="32976"/>
<feature type="transmembrane region" description="Helical" evidence="12">
    <location>
        <begin position="891"/>
        <end position="913"/>
    </location>
</feature>
<dbReference type="VEuPathDB" id="VectorBase:AARA003694"/>
<evidence type="ECO:0000256" key="5">
    <source>
        <dbReference type="ARBA" id="ARBA00022737"/>
    </source>
</evidence>
<keyword evidence="7 12" id="KW-0472">Membrane</keyword>
<keyword evidence="4 13" id="KW-0732">Signal</keyword>
<dbReference type="PANTHER" id="PTHR46957:SF3">
    <property type="entry name" value="CYTOKINE RECEPTOR"/>
    <property type="match status" value="1"/>
</dbReference>
<dbReference type="GO" id="GO:0004896">
    <property type="term" value="F:cytokine receptor activity"/>
    <property type="evidence" value="ECO:0007669"/>
    <property type="project" value="InterPro"/>
</dbReference>
<dbReference type="PROSITE" id="PS50835">
    <property type="entry name" value="IG_LIKE"/>
    <property type="match status" value="1"/>
</dbReference>
<dbReference type="KEGG" id="aara:120904537"/>
<dbReference type="CDD" id="cd00063">
    <property type="entry name" value="FN3"/>
    <property type="match status" value="4"/>
</dbReference>
<dbReference type="SUPFAM" id="SSF49265">
    <property type="entry name" value="Fibronectin type III"/>
    <property type="match status" value="5"/>
</dbReference>
<evidence type="ECO:0000256" key="4">
    <source>
        <dbReference type="ARBA" id="ARBA00022729"/>
    </source>
</evidence>
<evidence type="ECO:0000313" key="14">
    <source>
        <dbReference type="EnsemblMetazoa" id="AARA003694-PA"/>
    </source>
</evidence>
<dbReference type="FunFam" id="2.60.40.10:FF:004772">
    <property type="match status" value="1"/>
</dbReference>
<organism evidence="14 15">
    <name type="scientific">Anopheles arabiensis</name>
    <name type="common">Mosquito</name>
    <dbReference type="NCBI Taxonomy" id="7173"/>
    <lineage>
        <taxon>Eukaryota</taxon>
        <taxon>Metazoa</taxon>
        <taxon>Ecdysozoa</taxon>
        <taxon>Arthropoda</taxon>
        <taxon>Hexapoda</taxon>
        <taxon>Insecta</taxon>
        <taxon>Pterygota</taxon>
        <taxon>Neoptera</taxon>
        <taxon>Endopterygota</taxon>
        <taxon>Diptera</taxon>
        <taxon>Nematocera</taxon>
        <taxon>Culicoidea</taxon>
        <taxon>Culicidae</taxon>
        <taxon>Anophelinae</taxon>
        <taxon>Anopheles</taxon>
    </lineage>
</organism>
<dbReference type="VEuPathDB" id="VectorBase:AARA21_002261"/>
<dbReference type="InterPro" id="IPR007110">
    <property type="entry name" value="Ig-like_dom"/>
</dbReference>
<dbReference type="InterPro" id="IPR003961">
    <property type="entry name" value="FN3_dom"/>
</dbReference>
<dbReference type="GO" id="GO:0016020">
    <property type="term" value="C:membrane"/>
    <property type="evidence" value="ECO:0007669"/>
    <property type="project" value="UniProtKB-SubCell"/>
</dbReference>
<dbReference type="SMART" id="SM00060">
    <property type="entry name" value="FN3"/>
    <property type="match status" value="5"/>
</dbReference>
<feature type="compositionally biased region" description="Polar residues" evidence="11">
    <location>
        <begin position="1048"/>
        <end position="1057"/>
    </location>
</feature>
<reference evidence="14" key="1">
    <citation type="submission" date="2022-08" db="UniProtKB">
        <authorList>
            <consortium name="EnsemblMetazoa"/>
        </authorList>
    </citation>
    <scope>IDENTIFICATION</scope>
    <source>
        <strain evidence="14">Dongola</strain>
    </source>
</reference>
<keyword evidence="8" id="KW-1015">Disulfide bond</keyword>
<evidence type="ECO:0000256" key="6">
    <source>
        <dbReference type="ARBA" id="ARBA00022989"/>
    </source>
</evidence>
<protein>
    <submittedName>
        <fullName evidence="14">Uncharacterized protein</fullName>
    </submittedName>
</protein>
<dbReference type="RefSeq" id="XP_040170554.1">
    <property type="nucleotide sequence ID" value="XM_040314620.1"/>
</dbReference>
<evidence type="ECO:0000256" key="7">
    <source>
        <dbReference type="ARBA" id="ARBA00023136"/>
    </source>
</evidence>
<evidence type="ECO:0000256" key="2">
    <source>
        <dbReference type="ARBA" id="ARBA00008921"/>
    </source>
</evidence>
<feature type="region of interest" description="Disordered" evidence="11">
    <location>
        <begin position="973"/>
        <end position="999"/>
    </location>
</feature>
<evidence type="ECO:0000256" key="3">
    <source>
        <dbReference type="ARBA" id="ARBA00022692"/>
    </source>
</evidence>
<dbReference type="PROSITE" id="PS01353">
    <property type="entry name" value="HEMATOPO_REC_L_F2"/>
    <property type="match status" value="1"/>
</dbReference>
<dbReference type="Gene3D" id="2.60.40.10">
    <property type="entry name" value="Immunoglobulins"/>
    <property type="match status" value="7"/>
</dbReference>
<dbReference type="InterPro" id="IPR003529">
    <property type="entry name" value="Hematopoietin_rcpt_Gp130_CS"/>
</dbReference>
<keyword evidence="10" id="KW-0325">Glycoprotein</keyword>
<evidence type="ECO:0000256" key="13">
    <source>
        <dbReference type="SAM" id="SignalP"/>
    </source>
</evidence>
<keyword evidence="3 12" id="KW-0812">Transmembrane</keyword>
<dbReference type="AlphaFoldDB" id="A0A182HR01"/>
<keyword evidence="5" id="KW-0677">Repeat</keyword>
<evidence type="ECO:0000256" key="8">
    <source>
        <dbReference type="ARBA" id="ARBA00023157"/>
    </source>
</evidence>
<comment type="subcellular location">
    <subcellularLocation>
        <location evidence="1">Membrane</location>
        <topology evidence="1">Single-pass type I membrane protein</topology>
    </subcellularLocation>
</comment>
<dbReference type="PANTHER" id="PTHR46957">
    <property type="entry name" value="CYTOKINE RECEPTOR"/>
    <property type="match status" value="1"/>
</dbReference>
<evidence type="ECO:0000256" key="11">
    <source>
        <dbReference type="SAM" id="MobiDB-lite"/>
    </source>
</evidence>
<feature type="chain" id="PRO_5043489712" evidence="13">
    <location>
        <begin position="19"/>
        <end position="1173"/>
    </location>
</feature>
<evidence type="ECO:0000256" key="10">
    <source>
        <dbReference type="ARBA" id="ARBA00023180"/>
    </source>
</evidence>
<dbReference type="EMBL" id="APCN01001629">
    <property type="status" value="NOT_ANNOTATED_CDS"/>
    <property type="molecule type" value="Genomic_DNA"/>
</dbReference>
<feature type="compositionally biased region" description="Polar residues" evidence="11">
    <location>
        <begin position="973"/>
        <end position="982"/>
    </location>
</feature>
<accession>A0A182HR01</accession>
<dbReference type="InterPro" id="IPR050713">
    <property type="entry name" value="RTP_Phos/Ushers"/>
</dbReference>
<dbReference type="PROSITE" id="PS50853">
    <property type="entry name" value="FN3"/>
    <property type="match status" value="2"/>
</dbReference>